<dbReference type="GO" id="GO:0004252">
    <property type="term" value="F:serine-type endopeptidase activity"/>
    <property type="evidence" value="ECO:0007669"/>
    <property type="project" value="InterPro"/>
</dbReference>
<keyword evidence="7" id="KW-0732">Signal</keyword>
<feature type="compositionally biased region" description="Basic and acidic residues" evidence="6">
    <location>
        <begin position="358"/>
        <end position="368"/>
    </location>
</feature>
<accession>A0AAW1CYU3</accession>
<dbReference type="Gene3D" id="2.40.10.10">
    <property type="entry name" value="Trypsin-like serine proteases"/>
    <property type="match status" value="1"/>
</dbReference>
<dbReference type="PRINTS" id="PR00722">
    <property type="entry name" value="CHYMOTRYPSIN"/>
</dbReference>
<evidence type="ECO:0000256" key="1">
    <source>
        <dbReference type="ARBA" id="ARBA00004613"/>
    </source>
</evidence>
<comment type="caution">
    <text evidence="9">The sequence shown here is derived from an EMBL/GenBank/DDBJ whole genome shotgun (WGS) entry which is preliminary data.</text>
</comment>
<comment type="subcellular location">
    <subcellularLocation>
        <location evidence="1">Secreted</location>
    </subcellularLocation>
</comment>
<protein>
    <recommendedName>
        <fullName evidence="4">Phenoloxidase-activating factor 2</fullName>
    </recommendedName>
    <alternativeName>
        <fullName evidence="5">Prophenoloxidase-activating factor II</fullName>
    </alternativeName>
</protein>
<evidence type="ECO:0000256" key="5">
    <source>
        <dbReference type="ARBA" id="ARBA00076468"/>
    </source>
</evidence>
<proteinExistence type="predicted"/>
<dbReference type="GO" id="GO:0005576">
    <property type="term" value="C:extracellular region"/>
    <property type="evidence" value="ECO:0007669"/>
    <property type="project" value="UniProtKB-SubCell"/>
</dbReference>
<evidence type="ECO:0000256" key="6">
    <source>
        <dbReference type="SAM" id="MobiDB-lite"/>
    </source>
</evidence>
<feature type="domain" description="Peptidase S1" evidence="8">
    <location>
        <begin position="676"/>
        <end position="920"/>
    </location>
</feature>
<dbReference type="AlphaFoldDB" id="A0AAW1CYU3"/>
<feature type="region of interest" description="Disordered" evidence="6">
    <location>
        <begin position="32"/>
        <end position="61"/>
    </location>
</feature>
<dbReference type="PANTHER" id="PTHR24258:SF142">
    <property type="entry name" value="PEPTIDASE S1 DOMAIN-CONTAINING PROTEIN"/>
    <property type="match status" value="1"/>
</dbReference>
<dbReference type="InterPro" id="IPR001254">
    <property type="entry name" value="Trypsin_dom"/>
</dbReference>
<reference evidence="9 10" key="1">
    <citation type="submission" date="2022-12" db="EMBL/GenBank/DDBJ databases">
        <title>Chromosome-level genome assembly of true bugs.</title>
        <authorList>
            <person name="Ma L."/>
            <person name="Li H."/>
        </authorList>
    </citation>
    <scope>NUCLEOTIDE SEQUENCE [LARGE SCALE GENOMIC DNA]</scope>
    <source>
        <strain evidence="9">Lab_2022b</strain>
    </source>
</reference>
<keyword evidence="3" id="KW-1015">Disulfide bond</keyword>
<dbReference type="Pfam" id="PF00089">
    <property type="entry name" value="Trypsin"/>
    <property type="match status" value="1"/>
</dbReference>
<feature type="region of interest" description="Disordered" evidence="6">
    <location>
        <begin position="550"/>
        <end position="608"/>
    </location>
</feature>
<dbReference type="InterPro" id="IPR001314">
    <property type="entry name" value="Peptidase_S1A"/>
</dbReference>
<dbReference type="CDD" id="cd00190">
    <property type="entry name" value="Tryp_SPc"/>
    <property type="match status" value="1"/>
</dbReference>
<keyword evidence="2" id="KW-0964">Secreted</keyword>
<dbReference type="InterPro" id="IPR018114">
    <property type="entry name" value="TRYPSIN_HIS"/>
</dbReference>
<dbReference type="SUPFAM" id="SSF50494">
    <property type="entry name" value="Trypsin-like serine proteases"/>
    <property type="match status" value="1"/>
</dbReference>
<dbReference type="PROSITE" id="PS50240">
    <property type="entry name" value="TRYPSIN_DOM"/>
    <property type="match status" value="1"/>
</dbReference>
<dbReference type="SMART" id="SM00020">
    <property type="entry name" value="Tryp_SPc"/>
    <property type="match status" value="1"/>
</dbReference>
<organism evidence="9 10">
    <name type="scientific">Rhynocoris fuscipes</name>
    <dbReference type="NCBI Taxonomy" id="488301"/>
    <lineage>
        <taxon>Eukaryota</taxon>
        <taxon>Metazoa</taxon>
        <taxon>Ecdysozoa</taxon>
        <taxon>Arthropoda</taxon>
        <taxon>Hexapoda</taxon>
        <taxon>Insecta</taxon>
        <taxon>Pterygota</taxon>
        <taxon>Neoptera</taxon>
        <taxon>Paraneoptera</taxon>
        <taxon>Hemiptera</taxon>
        <taxon>Heteroptera</taxon>
        <taxon>Panheteroptera</taxon>
        <taxon>Cimicomorpha</taxon>
        <taxon>Reduviidae</taxon>
        <taxon>Harpactorinae</taxon>
        <taxon>Harpactorini</taxon>
        <taxon>Rhynocoris</taxon>
    </lineage>
</organism>
<gene>
    <name evidence="9" type="ORF">O3M35_011622</name>
</gene>
<feature type="chain" id="PRO_5043463568" description="Phenoloxidase-activating factor 2" evidence="7">
    <location>
        <begin position="23"/>
        <end position="923"/>
    </location>
</feature>
<feature type="signal peptide" evidence="7">
    <location>
        <begin position="1"/>
        <end position="22"/>
    </location>
</feature>
<dbReference type="FunFam" id="2.40.10.10:FF:000038">
    <property type="entry name" value="Serine protease"/>
    <property type="match status" value="1"/>
</dbReference>
<evidence type="ECO:0000313" key="10">
    <source>
        <dbReference type="Proteomes" id="UP001461498"/>
    </source>
</evidence>
<feature type="compositionally biased region" description="Low complexity" evidence="6">
    <location>
        <begin position="579"/>
        <end position="592"/>
    </location>
</feature>
<keyword evidence="10" id="KW-1185">Reference proteome</keyword>
<evidence type="ECO:0000259" key="8">
    <source>
        <dbReference type="PROSITE" id="PS50240"/>
    </source>
</evidence>
<dbReference type="GO" id="GO:0006508">
    <property type="term" value="P:proteolysis"/>
    <property type="evidence" value="ECO:0007669"/>
    <property type="project" value="InterPro"/>
</dbReference>
<sequence>MMLRSFKISTLLVLALVCYTLAAEKDWSWNKKEGENSAASESATDSSQEREADVEPAGVNETHARHFVKDRLCDLGLGGCGEDEEIEGKRPHVQPHDLIYAQPVHLKPVGRPIPAIPVRGTGGITPPPISSNIYGPPRPVSLPYRPNNRPYKPYVSGPPPSVYEPDHDHSILQEKRPIGVVSGPSAAGSSSVQTHVHHHYHHGDDNKYPEIQTGISGSGGLYEPGNSLSSGIYSPGSSYNTYPFYKKQLSVKQPHALGGISGNLGPHQPYEKYPPFEPVRNGINDCYCVPYDQCPPNEIARKEDIRGPGLIDPRNNPNTDIQALGPDEVVVTDGNGTMTIVKQKRELNDDEASNLDTANKDRQRRDVGVDAAAEASDKSINAKKLAGLGGGGGGGLSDEDGDGLKLRPTFGVSFGLPSGANGYPLNPWGQYPALNPYGSSIGGPGGVNLGLVSVNPLLSLQVTKDEYGDKVVKPLVNLHVTPNHGLVNKIGSIFHHLKEPYYPQPPYLNHHHLHVHKIPPPVHYHPIKPSYPYAPHYSYPQSSTYYRPSPNYIRPYYQQSSPYIRDTDDYDDEDDDYYRSSSSSGATNSDPSRTTQSSDKPNKITFPEDRVARNKRNVEERQAYYGGSGRCGPSQVCCRRPARTGSQYRPPGGQYTAQCGVRNAHGINGRIKTPVYVDGDSEFGEYPWQVAVLKKDPQESVYICGGTLIDASHVLTAAHCIKSYTAYDLRVRLGEWDVNHDVEFFPYEERDVSVVHVHPEFYAGTLYNDLAILRLDRPASVGASPHISPACLPEAHADFSGSRCWTTGWGKDAFGDYGKYQNILKEVDVPVLPHHQCQSQLQQTRLGYDFKLHPGFICAGGEEGKDACKGDGGGPMVCERNGVWQIVGVVSWGVGCGQYGVPGVYVRVQHYLPWIRQIVGQFK</sequence>
<evidence type="ECO:0000313" key="9">
    <source>
        <dbReference type="EMBL" id="KAK9502943.1"/>
    </source>
</evidence>
<evidence type="ECO:0000256" key="2">
    <source>
        <dbReference type="ARBA" id="ARBA00022525"/>
    </source>
</evidence>
<dbReference type="PANTHER" id="PTHR24258">
    <property type="entry name" value="SERINE PROTEASE-RELATED"/>
    <property type="match status" value="1"/>
</dbReference>
<dbReference type="InterPro" id="IPR043504">
    <property type="entry name" value="Peptidase_S1_PA_chymotrypsin"/>
</dbReference>
<evidence type="ECO:0000256" key="7">
    <source>
        <dbReference type="SAM" id="SignalP"/>
    </source>
</evidence>
<dbReference type="EMBL" id="JAPXFL010000008">
    <property type="protein sequence ID" value="KAK9502943.1"/>
    <property type="molecule type" value="Genomic_DNA"/>
</dbReference>
<dbReference type="PROSITE" id="PS00134">
    <property type="entry name" value="TRYPSIN_HIS"/>
    <property type="match status" value="1"/>
</dbReference>
<evidence type="ECO:0000256" key="4">
    <source>
        <dbReference type="ARBA" id="ARBA00068096"/>
    </source>
</evidence>
<feature type="region of interest" description="Disordered" evidence="6">
    <location>
        <begin position="345"/>
        <end position="374"/>
    </location>
</feature>
<dbReference type="Proteomes" id="UP001461498">
    <property type="component" value="Unassembled WGS sequence"/>
</dbReference>
<evidence type="ECO:0000256" key="3">
    <source>
        <dbReference type="ARBA" id="ARBA00023157"/>
    </source>
</evidence>
<dbReference type="InterPro" id="IPR009003">
    <property type="entry name" value="Peptidase_S1_PA"/>
</dbReference>
<feature type="compositionally biased region" description="Polar residues" evidence="6">
    <location>
        <begin position="37"/>
        <end position="46"/>
    </location>
</feature>
<name>A0AAW1CYU3_9HEMI</name>